<protein>
    <submittedName>
        <fullName evidence="1">Uncharacterized protein</fullName>
    </submittedName>
</protein>
<gene>
    <name evidence="1" type="ORF">RHGRI_022186</name>
</gene>
<proteinExistence type="predicted"/>
<dbReference type="Proteomes" id="UP000823749">
    <property type="component" value="Chromosome 7"/>
</dbReference>
<evidence type="ECO:0000313" key="2">
    <source>
        <dbReference type="Proteomes" id="UP000823749"/>
    </source>
</evidence>
<keyword evidence="2" id="KW-1185">Reference proteome</keyword>
<organism evidence="1 2">
    <name type="scientific">Rhododendron griersonianum</name>
    <dbReference type="NCBI Taxonomy" id="479676"/>
    <lineage>
        <taxon>Eukaryota</taxon>
        <taxon>Viridiplantae</taxon>
        <taxon>Streptophyta</taxon>
        <taxon>Embryophyta</taxon>
        <taxon>Tracheophyta</taxon>
        <taxon>Spermatophyta</taxon>
        <taxon>Magnoliopsida</taxon>
        <taxon>eudicotyledons</taxon>
        <taxon>Gunneridae</taxon>
        <taxon>Pentapetalae</taxon>
        <taxon>asterids</taxon>
        <taxon>Ericales</taxon>
        <taxon>Ericaceae</taxon>
        <taxon>Ericoideae</taxon>
        <taxon>Rhodoreae</taxon>
        <taxon>Rhododendron</taxon>
    </lineage>
</organism>
<reference evidence="1" key="1">
    <citation type="submission" date="2020-08" db="EMBL/GenBank/DDBJ databases">
        <title>Plant Genome Project.</title>
        <authorList>
            <person name="Zhang R.-G."/>
        </authorList>
    </citation>
    <scope>NUCLEOTIDE SEQUENCE</scope>
    <source>
        <strain evidence="1">WSP0</strain>
        <tissue evidence="1">Leaf</tissue>
    </source>
</reference>
<accession>A0AAV6JRJ9</accession>
<sequence length="283" mass="32336">MIDYEGFNLHSCIIEIFIEEEEDYIIVKFEWKTYQRLNLDSPPKFLKEQAKLGKSWTVSVLRKLYHRPDLSPRQFDLGNEFVCRLSTDLIEIKLCEWSGKSSKDWSSWGAYKLCNEEWRKRYNLLIDVGVAYYYFGLLEEAVTHKLSKNHGADCRVISSFGIPITKALPDTELCESPYEHFFEPSEVSGDDNLDHPMDDSMGQSMPDANPTMPEEITFAMVLRATIKTPSPLMSVPIKTPSPLMSVPFAREVDRDDSANSHLSVMEPLGEPSINGKVCSLNSY</sequence>
<name>A0AAV6JRJ9_9ERIC</name>
<dbReference type="EMBL" id="JACTNZ010000007">
    <property type="protein sequence ID" value="KAG5542567.1"/>
    <property type="molecule type" value="Genomic_DNA"/>
</dbReference>
<dbReference type="AlphaFoldDB" id="A0AAV6JRJ9"/>
<evidence type="ECO:0000313" key="1">
    <source>
        <dbReference type="EMBL" id="KAG5542567.1"/>
    </source>
</evidence>
<comment type="caution">
    <text evidence="1">The sequence shown here is derived from an EMBL/GenBank/DDBJ whole genome shotgun (WGS) entry which is preliminary data.</text>
</comment>